<name>A0A0F9PPN6_9ZZZZ</name>
<comment type="caution">
    <text evidence="1">The sequence shown here is derived from an EMBL/GenBank/DDBJ whole genome shotgun (WGS) entry which is preliminary data.</text>
</comment>
<accession>A0A0F9PPN6</accession>
<gene>
    <name evidence="1" type="ORF">LCGC14_1191160</name>
</gene>
<reference evidence="1" key="1">
    <citation type="journal article" date="2015" name="Nature">
        <title>Complex archaea that bridge the gap between prokaryotes and eukaryotes.</title>
        <authorList>
            <person name="Spang A."/>
            <person name="Saw J.H."/>
            <person name="Jorgensen S.L."/>
            <person name="Zaremba-Niedzwiedzka K."/>
            <person name="Martijn J."/>
            <person name="Lind A.E."/>
            <person name="van Eijk R."/>
            <person name="Schleper C."/>
            <person name="Guy L."/>
            <person name="Ettema T.J."/>
        </authorList>
    </citation>
    <scope>NUCLEOTIDE SEQUENCE</scope>
</reference>
<dbReference type="EMBL" id="LAZR01006047">
    <property type="protein sequence ID" value="KKM95152.1"/>
    <property type="molecule type" value="Genomic_DNA"/>
</dbReference>
<proteinExistence type="predicted"/>
<protein>
    <submittedName>
        <fullName evidence="1">Uncharacterized protein</fullName>
    </submittedName>
</protein>
<evidence type="ECO:0000313" key="1">
    <source>
        <dbReference type="EMBL" id="KKM95152.1"/>
    </source>
</evidence>
<sequence>MNLTEFIKKDNIKNFFKEEFHKPEIVHTGTCIPIFFLASSTINNPNSIIFF</sequence>
<organism evidence="1">
    <name type="scientific">marine sediment metagenome</name>
    <dbReference type="NCBI Taxonomy" id="412755"/>
    <lineage>
        <taxon>unclassified sequences</taxon>
        <taxon>metagenomes</taxon>
        <taxon>ecological metagenomes</taxon>
    </lineage>
</organism>
<dbReference type="AlphaFoldDB" id="A0A0F9PPN6"/>